<evidence type="ECO:0000256" key="4">
    <source>
        <dbReference type="ARBA" id="ARBA00022475"/>
    </source>
</evidence>
<feature type="transmembrane region" description="Helical" evidence="9">
    <location>
        <begin position="145"/>
        <end position="165"/>
    </location>
</feature>
<dbReference type="InterPro" id="IPR043429">
    <property type="entry name" value="ArtM/GltK/GlnP/TcyL/YhdX-like"/>
</dbReference>
<evidence type="ECO:0000256" key="6">
    <source>
        <dbReference type="ARBA" id="ARBA00022970"/>
    </source>
</evidence>
<evidence type="ECO:0000256" key="7">
    <source>
        <dbReference type="ARBA" id="ARBA00022989"/>
    </source>
</evidence>
<gene>
    <name evidence="11" type="ORF">MNBD_ALPHA11-1056</name>
</gene>
<dbReference type="AlphaFoldDB" id="A0A3B0TKP3"/>
<dbReference type="PROSITE" id="PS50928">
    <property type="entry name" value="ABC_TM1"/>
    <property type="match status" value="1"/>
</dbReference>
<keyword evidence="5 9" id="KW-0812">Transmembrane</keyword>
<organism evidence="11">
    <name type="scientific">hydrothermal vent metagenome</name>
    <dbReference type="NCBI Taxonomy" id="652676"/>
    <lineage>
        <taxon>unclassified sequences</taxon>
        <taxon>metagenomes</taxon>
        <taxon>ecological metagenomes</taxon>
    </lineage>
</organism>
<feature type="domain" description="ABC transmembrane type-1" evidence="10">
    <location>
        <begin position="99"/>
        <end position="392"/>
    </location>
</feature>
<dbReference type="Gene3D" id="1.10.3720.10">
    <property type="entry name" value="MetI-like"/>
    <property type="match status" value="1"/>
</dbReference>
<dbReference type="InterPro" id="IPR010065">
    <property type="entry name" value="AA_ABC_transptr_permease_3TM"/>
</dbReference>
<dbReference type="Pfam" id="PF00528">
    <property type="entry name" value="BPD_transp_1"/>
    <property type="match status" value="1"/>
</dbReference>
<feature type="transmembrane region" description="Helical" evidence="9">
    <location>
        <begin position="33"/>
        <end position="54"/>
    </location>
</feature>
<dbReference type="EMBL" id="UOEQ01000026">
    <property type="protein sequence ID" value="VAW13887.1"/>
    <property type="molecule type" value="Genomic_DNA"/>
</dbReference>
<evidence type="ECO:0000313" key="11">
    <source>
        <dbReference type="EMBL" id="VAW13887.1"/>
    </source>
</evidence>
<proteinExistence type="inferred from homology"/>
<dbReference type="GO" id="GO:0022857">
    <property type="term" value="F:transmembrane transporter activity"/>
    <property type="evidence" value="ECO:0007669"/>
    <property type="project" value="InterPro"/>
</dbReference>
<keyword evidence="8 9" id="KW-0472">Membrane</keyword>
<evidence type="ECO:0000259" key="10">
    <source>
        <dbReference type="PROSITE" id="PS50928"/>
    </source>
</evidence>
<dbReference type="InterPro" id="IPR000515">
    <property type="entry name" value="MetI-like"/>
</dbReference>
<protein>
    <submittedName>
        <fullName evidence="11">L-amino acid ABC transporter (Glu/Asp/His/...), permease protein 1 AapQ</fullName>
    </submittedName>
</protein>
<keyword evidence="7 9" id="KW-1133">Transmembrane helix</keyword>
<evidence type="ECO:0000256" key="1">
    <source>
        <dbReference type="ARBA" id="ARBA00004651"/>
    </source>
</evidence>
<dbReference type="CDD" id="cd06261">
    <property type="entry name" value="TM_PBP2"/>
    <property type="match status" value="1"/>
</dbReference>
<dbReference type="PANTHER" id="PTHR30614:SF37">
    <property type="entry name" value="AMINO-ACID ABC TRANSPORTER PERMEASE PROTEIN YHDX-RELATED"/>
    <property type="match status" value="1"/>
</dbReference>
<keyword evidence="3" id="KW-0813">Transport</keyword>
<comment type="similarity">
    <text evidence="2">Belongs to the binding-protein-dependent transport system permease family. HisMQ subfamily.</text>
</comment>
<feature type="transmembrane region" description="Helical" evidence="9">
    <location>
        <begin position="226"/>
        <end position="252"/>
    </location>
</feature>
<evidence type="ECO:0000256" key="5">
    <source>
        <dbReference type="ARBA" id="ARBA00022692"/>
    </source>
</evidence>
<sequence length="404" mass="44117">MTSEDMSKNSTASSSKDAPAKASLIYDPKVRAWFYQALLLGGVVWFFSSIWGNLTANMARQNIRTGFGFLDNTASFEIGFKLIEYDRSSTFGDALLVGFLNTMLVSVTGIILATILGFTIGIARLSSNWVVARLATIYIEIMRNIPLLLQMVFWYFGVLAVMPGVKQSIELPLYSVFNNRGLVTPAPQFSDNFSLVWIALGIAVIAAFFVVRWAQKRQDETGIRPPAALINTGIIVGLPAIVWLAIGASLTFTIPVLRGFNYVDGVHVPPEFIALLWALILYTAAFIAEIVRAGILAVPTGQSEAAKSLGLNEKTRLREVIVPQAMRVIVPPLTSQFLNLTKNSSLAVAIGYPELVSVFMGTTLNQTGQAVEVVAITMTIYLALSLGTSAFMNWFNARIALTER</sequence>
<feature type="transmembrane region" description="Helical" evidence="9">
    <location>
        <begin position="370"/>
        <end position="395"/>
    </location>
</feature>
<feature type="transmembrane region" description="Helical" evidence="9">
    <location>
        <begin position="272"/>
        <end position="291"/>
    </location>
</feature>
<dbReference type="NCBIfam" id="TIGR01726">
    <property type="entry name" value="HEQRo_perm_3TM"/>
    <property type="match status" value="1"/>
</dbReference>
<dbReference type="InterPro" id="IPR035906">
    <property type="entry name" value="MetI-like_sf"/>
</dbReference>
<dbReference type="PANTHER" id="PTHR30614">
    <property type="entry name" value="MEMBRANE COMPONENT OF AMINO ACID ABC TRANSPORTER"/>
    <property type="match status" value="1"/>
</dbReference>
<evidence type="ECO:0000256" key="3">
    <source>
        <dbReference type="ARBA" id="ARBA00022448"/>
    </source>
</evidence>
<dbReference type="SUPFAM" id="SSF161098">
    <property type="entry name" value="MetI-like"/>
    <property type="match status" value="2"/>
</dbReference>
<comment type="subcellular location">
    <subcellularLocation>
        <location evidence="1">Cell membrane</location>
        <topology evidence="1">Multi-pass membrane protein</topology>
    </subcellularLocation>
</comment>
<dbReference type="GO" id="GO:0006865">
    <property type="term" value="P:amino acid transport"/>
    <property type="evidence" value="ECO:0007669"/>
    <property type="project" value="UniProtKB-KW"/>
</dbReference>
<keyword evidence="6" id="KW-0029">Amino-acid transport</keyword>
<feature type="transmembrane region" description="Helical" evidence="9">
    <location>
        <begin position="346"/>
        <end position="364"/>
    </location>
</feature>
<name>A0A3B0TKP3_9ZZZZ</name>
<keyword evidence="4" id="KW-1003">Cell membrane</keyword>
<reference evidence="11" key="1">
    <citation type="submission" date="2018-06" db="EMBL/GenBank/DDBJ databases">
        <authorList>
            <person name="Zhirakovskaya E."/>
        </authorList>
    </citation>
    <scope>NUCLEOTIDE SEQUENCE</scope>
</reference>
<feature type="transmembrane region" description="Helical" evidence="9">
    <location>
        <begin position="103"/>
        <end position="125"/>
    </location>
</feature>
<feature type="transmembrane region" description="Helical" evidence="9">
    <location>
        <begin position="195"/>
        <end position="214"/>
    </location>
</feature>
<evidence type="ECO:0000256" key="2">
    <source>
        <dbReference type="ARBA" id="ARBA00010072"/>
    </source>
</evidence>
<dbReference type="GO" id="GO:0043190">
    <property type="term" value="C:ATP-binding cassette (ABC) transporter complex"/>
    <property type="evidence" value="ECO:0007669"/>
    <property type="project" value="InterPro"/>
</dbReference>
<evidence type="ECO:0000256" key="9">
    <source>
        <dbReference type="SAM" id="Phobius"/>
    </source>
</evidence>
<evidence type="ECO:0000256" key="8">
    <source>
        <dbReference type="ARBA" id="ARBA00023136"/>
    </source>
</evidence>
<accession>A0A3B0TKP3</accession>
<feature type="transmembrane region" description="Helical" evidence="9">
    <location>
        <begin position="66"/>
        <end position="83"/>
    </location>
</feature>